<protein>
    <submittedName>
        <fullName evidence="2">DUF72 domain-containing protein</fullName>
    </submittedName>
</protein>
<dbReference type="AlphaFoldDB" id="A0A975CIP4"/>
<sequence length="394" mass="41743">MTATPPVQNALFGDADAPVPAGAPEDQIAPTDGQTGPLAAPIADRATSGPKRSRKGASVQPAAPAPEWQALADQLPPTLRLGTSSWHFPGWAGLVWNAEYAEATLSKQGLAAYAKHPLLGSVSLDRAFYRPLTASQYARYAAQVPPGFRFVVKAPALVCDALVRAEDGRGMAPNPAFLNTDLALQEFIQPALEGLGDKVGALVFQISPLPRALLADVPALIDRIGALLAALPPLAPTAPDGVIALEVRDAAFLAPAHAPLLARALRAARQASGNPVTYCLGLHAKMPPIEDQLPLLRALWPGPLVCRWNLHRRHGAYGYETAKAQYEPFDRLVDPDLETRQHLARVIAGTTGAGQRAYVTINNKAEGSAPLSVLELARAVDAPMHPDRDAGVER</sequence>
<dbReference type="InterPro" id="IPR036520">
    <property type="entry name" value="UPF0759_sf"/>
</dbReference>
<reference evidence="2" key="1">
    <citation type="submission" date="2021-03" db="EMBL/GenBank/DDBJ databases">
        <title>Ottowia sp. 27C isolated from the cloaca of a Giant Asian pond turtle (Heosemys grandis).</title>
        <authorList>
            <person name="Spergser J."/>
            <person name="Busse H.-J."/>
        </authorList>
    </citation>
    <scope>NUCLEOTIDE SEQUENCE</scope>
    <source>
        <strain evidence="2">27C</strain>
    </source>
</reference>
<feature type="compositionally biased region" description="Low complexity" evidence="1">
    <location>
        <begin position="13"/>
        <end position="24"/>
    </location>
</feature>
<evidence type="ECO:0000313" key="2">
    <source>
        <dbReference type="EMBL" id="QTD47168.1"/>
    </source>
</evidence>
<dbReference type="KEGG" id="otd:J1M35_10020"/>
<organism evidence="2 3">
    <name type="scientific">Ottowia testudinis</name>
    <dbReference type="NCBI Taxonomy" id="2816950"/>
    <lineage>
        <taxon>Bacteria</taxon>
        <taxon>Pseudomonadati</taxon>
        <taxon>Pseudomonadota</taxon>
        <taxon>Betaproteobacteria</taxon>
        <taxon>Burkholderiales</taxon>
        <taxon>Comamonadaceae</taxon>
        <taxon>Ottowia</taxon>
    </lineage>
</organism>
<keyword evidence="3" id="KW-1185">Reference proteome</keyword>
<proteinExistence type="predicted"/>
<evidence type="ECO:0000256" key="1">
    <source>
        <dbReference type="SAM" id="MobiDB-lite"/>
    </source>
</evidence>
<dbReference type="Proteomes" id="UP000663903">
    <property type="component" value="Chromosome"/>
</dbReference>
<evidence type="ECO:0000313" key="3">
    <source>
        <dbReference type="Proteomes" id="UP000663903"/>
    </source>
</evidence>
<dbReference type="PANTHER" id="PTHR30348:SF14">
    <property type="entry name" value="BLR8050 PROTEIN"/>
    <property type="match status" value="1"/>
</dbReference>
<dbReference type="InterPro" id="IPR002763">
    <property type="entry name" value="DUF72"/>
</dbReference>
<dbReference type="Pfam" id="PF01904">
    <property type="entry name" value="DUF72"/>
    <property type="match status" value="1"/>
</dbReference>
<feature type="region of interest" description="Disordered" evidence="1">
    <location>
        <begin position="1"/>
        <end position="65"/>
    </location>
</feature>
<dbReference type="PANTHER" id="PTHR30348">
    <property type="entry name" value="UNCHARACTERIZED PROTEIN YECE"/>
    <property type="match status" value="1"/>
</dbReference>
<dbReference type="RefSeq" id="WP_208011064.1">
    <property type="nucleotide sequence ID" value="NZ_CP071796.1"/>
</dbReference>
<dbReference type="Gene3D" id="3.20.20.410">
    <property type="entry name" value="Protein of unknown function UPF0759"/>
    <property type="match status" value="1"/>
</dbReference>
<gene>
    <name evidence="2" type="ORF">J1M35_10020</name>
</gene>
<dbReference type="EMBL" id="CP071796">
    <property type="protein sequence ID" value="QTD47168.1"/>
    <property type="molecule type" value="Genomic_DNA"/>
</dbReference>
<name>A0A975CIP4_9BURK</name>
<dbReference type="SUPFAM" id="SSF117396">
    <property type="entry name" value="TM1631-like"/>
    <property type="match status" value="1"/>
</dbReference>
<accession>A0A975CIP4</accession>